<dbReference type="EMBL" id="ML213536">
    <property type="protein sequence ID" value="TFK45818.1"/>
    <property type="molecule type" value="Genomic_DNA"/>
</dbReference>
<evidence type="ECO:0000256" key="1">
    <source>
        <dbReference type="SAM" id="MobiDB-lite"/>
    </source>
</evidence>
<feature type="region of interest" description="Disordered" evidence="1">
    <location>
        <begin position="150"/>
        <end position="245"/>
    </location>
</feature>
<reference evidence="2 3" key="1">
    <citation type="journal article" date="2019" name="Nat. Ecol. Evol.">
        <title>Megaphylogeny resolves global patterns of mushroom evolution.</title>
        <authorList>
            <person name="Varga T."/>
            <person name="Krizsan K."/>
            <person name="Foldi C."/>
            <person name="Dima B."/>
            <person name="Sanchez-Garcia M."/>
            <person name="Sanchez-Ramirez S."/>
            <person name="Szollosi G.J."/>
            <person name="Szarkandi J.G."/>
            <person name="Papp V."/>
            <person name="Albert L."/>
            <person name="Andreopoulos W."/>
            <person name="Angelini C."/>
            <person name="Antonin V."/>
            <person name="Barry K.W."/>
            <person name="Bougher N.L."/>
            <person name="Buchanan P."/>
            <person name="Buyck B."/>
            <person name="Bense V."/>
            <person name="Catcheside P."/>
            <person name="Chovatia M."/>
            <person name="Cooper J."/>
            <person name="Damon W."/>
            <person name="Desjardin D."/>
            <person name="Finy P."/>
            <person name="Geml J."/>
            <person name="Haridas S."/>
            <person name="Hughes K."/>
            <person name="Justo A."/>
            <person name="Karasinski D."/>
            <person name="Kautmanova I."/>
            <person name="Kiss B."/>
            <person name="Kocsube S."/>
            <person name="Kotiranta H."/>
            <person name="LaButti K.M."/>
            <person name="Lechner B.E."/>
            <person name="Liimatainen K."/>
            <person name="Lipzen A."/>
            <person name="Lukacs Z."/>
            <person name="Mihaltcheva S."/>
            <person name="Morgado L.N."/>
            <person name="Niskanen T."/>
            <person name="Noordeloos M.E."/>
            <person name="Ohm R.A."/>
            <person name="Ortiz-Santana B."/>
            <person name="Ovrebo C."/>
            <person name="Racz N."/>
            <person name="Riley R."/>
            <person name="Savchenko A."/>
            <person name="Shiryaev A."/>
            <person name="Soop K."/>
            <person name="Spirin V."/>
            <person name="Szebenyi C."/>
            <person name="Tomsovsky M."/>
            <person name="Tulloss R.E."/>
            <person name="Uehling J."/>
            <person name="Grigoriev I.V."/>
            <person name="Vagvolgyi C."/>
            <person name="Papp T."/>
            <person name="Martin F.M."/>
            <person name="Miettinen O."/>
            <person name="Hibbett D.S."/>
            <person name="Nagy L.G."/>
        </authorList>
    </citation>
    <scope>NUCLEOTIDE SEQUENCE [LARGE SCALE GENOMIC DNA]</scope>
    <source>
        <strain evidence="2 3">OMC1185</strain>
    </source>
</reference>
<protein>
    <submittedName>
        <fullName evidence="2">Uncharacterized protein</fullName>
    </submittedName>
</protein>
<feature type="region of interest" description="Disordered" evidence="1">
    <location>
        <begin position="1"/>
        <end position="66"/>
    </location>
</feature>
<dbReference type="AlphaFoldDB" id="A0A5C3MP38"/>
<feature type="region of interest" description="Disordered" evidence="1">
    <location>
        <begin position="92"/>
        <end position="135"/>
    </location>
</feature>
<feature type="compositionally biased region" description="Polar residues" evidence="1">
    <location>
        <begin position="233"/>
        <end position="245"/>
    </location>
</feature>
<feature type="compositionally biased region" description="Polar residues" evidence="1">
    <location>
        <begin position="258"/>
        <end position="267"/>
    </location>
</feature>
<keyword evidence="3" id="KW-1185">Reference proteome</keyword>
<feature type="compositionally biased region" description="Polar residues" evidence="1">
    <location>
        <begin position="45"/>
        <end position="62"/>
    </location>
</feature>
<feature type="compositionally biased region" description="Low complexity" evidence="1">
    <location>
        <begin position="114"/>
        <end position="128"/>
    </location>
</feature>
<feature type="region of interest" description="Disordered" evidence="1">
    <location>
        <begin position="258"/>
        <end position="277"/>
    </location>
</feature>
<proteinExistence type="predicted"/>
<feature type="region of interest" description="Disordered" evidence="1">
    <location>
        <begin position="283"/>
        <end position="321"/>
    </location>
</feature>
<accession>A0A5C3MP38</accession>
<gene>
    <name evidence="2" type="ORF">OE88DRAFT_1084012</name>
</gene>
<sequence>MSARQPFVPSRPASRAAHDAEAKNGLTKPLPLRPSQSSSGSGPPTTAQQEPTANVTTDQYGLQATVAAPDGSNVSALLTSLNKPLNIAGLIQKKPNRSANLSAQVPPSWGSRKSSSASDEAQRSSARSINNQKDSSIQFSSAFGRPVSPFPAASFRPPPLPPSRLGTMIESDSGMDGPATSQSFTPGEAHILDRAGASRQSEEVGQAHARFDTDGRSHTPFSPMGTLLPPDSSMLSAVSQRTKPSATPLLERIQETIESQPPQQNPAGPSVDQDDVSVSFNQLRRAPKRGRGEDPSDEDYGSEVEMKRWRVHPNPGVDRDTNVSAHHARIRGPGSYCNCHREGIRTPPVQAAALPRCSVDIKHPLLLHLS</sequence>
<evidence type="ECO:0000313" key="2">
    <source>
        <dbReference type="EMBL" id="TFK45818.1"/>
    </source>
</evidence>
<evidence type="ECO:0000313" key="3">
    <source>
        <dbReference type="Proteomes" id="UP000305948"/>
    </source>
</evidence>
<feature type="compositionally biased region" description="Low complexity" evidence="1">
    <location>
        <begin position="29"/>
        <end position="44"/>
    </location>
</feature>
<organism evidence="2 3">
    <name type="scientific">Heliocybe sulcata</name>
    <dbReference type="NCBI Taxonomy" id="5364"/>
    <lineage>
        <taxon>Eukaryota</taxon>
        <taxon>Fungi</taxon>
        <taxon>Dikarya</taxon>
        <taxon>Basidiomycota</taxon>
        <taxon>Agaricomycotina</taxon>
        <taxon>Agaricomycetes</taxon>
        <taxon>Gloeophyllales</taxon>
        <taxon>Gloeophyllaceae</taxon>
        <taxon>Heliocybe</taxon>
    </lineage>
</organism>
<dbReference type="Proteomes" id="UP000305948">
    <property type="component" value="Unassembled WGS sequence"/>
</dbReference>
<name>A0A5C3MP38_9AGAM</name>